<dbReference type="Pfam" id="PF00994">
    <property type="entry name" value="MoCF_biosynth"/>
    <property type="match status" value="1"/>
</dbReference>
<evidence type="ECO:0000256" key="5">
    <source>
        <dbReference type="ARBA" id="ARBA00023150"/>
    </source>
</evidence>
<dbReference type="Pfam" id="PF03454">
    <property type="entry name" value="MoeA_C"/>
    <property type="match status" value="1"/>
</dbReference>
<proteinExistence type="inferred from homology"/>
<dbReference type="InterPro" id="IPR036688">
    <property type="entry name" value="MoeA_C_domain_IV_sf"/>
</dbReference>
<organism evidence="10 11">
    <name type="scientific">Arthrobacter flavus</name>
    <dbReference type="NCBI Taxonomy" id="95172"/>
    <lineage>
        <taxon>Bacteria</taxon>
        <taxon>Bacillati</taxon>
        <taxon>Actinomycetota</taxon>
        <taxon>Actinomycetes</taxon>
        <taxon>Micrococcales</taxon>
        <taxon>Micrococcaceae</taxon>
        <taxon>Arthrobacter</taxon>
    </lineage>
</organism>
<keyword evidence="11" id="KW-1185">Reference proteome</keyword>
<dbReference type="SUPFAM" id="SSF63882">
    <property type="entry name" value="MoeA N-terminal region -like"/>
    <property type="match status" value="1"/>
</dbReference>
<evidence type="ECO:0000313" key="11">
    <source>
        <dbReference type="Proteomes" id="UP001597307"/>
    </source>
</evidence>
<dbReference type="InterPro" id="IPR008284">
    <property type="entry name" value="MoCF_biosynth_CS"/>
</dbReference>
<dbReference type="EC" id="2.10.1.1" evidence="7"/>
<evidence type="ECO:0000256" key="2">
    <source>
        <dbReference type="ARBA" id="ARBA00005046"/>
    </source>
</evidence>
<comment type="cofactor">
    <cofactor evidence="7">
        <name>Mg(2+)</name>
        <dbReference type="ChEBI" id="CHEBI:18420"/>
    </cofactor>
</comment>
<reference evidence="11" key="1">
    <citation type="journal article" date="2019" name="Int. J. Syst. Evol. Microbiol.">
        <title>The Global Catalogue of Microorganisms (GCM) 10K type strain sequencing project: providing services to taxonomists for standard genome sequencing and annotation.</title>
        <authorList>
            <consortium name="The Broad Institute Genomics Platform"/>
            <consortium name="The Broad Institute Genome Sequencing Center for Infectious Disease"/>
            <person name="Wu L."/>
            <person name="Ma J."/>
        </authorList>
    </citation>
    <scope>NUCLEOTIDE SEQUENCE [LARGE SCALE GENOMIC DNA]</scope>
    <source>
        <strain evidence="11">JCM 11496</strain>
    </source>
</reference>
<feature type="compositionally biased region" description="Basic and acidic residues" evidence="8">
    <location>
        <begin position="148"/>
        <end position="177"/>
    </location>
</feature>
<name>A0ABW4QA67_9MICC</name>
<dbReference type="InterPro" id="IPR001453">
    <property type="entry name" value="MoaB/Mog_dom"/>
</dbReference>
<dbReference type="Gene3D" id="3.40.980.10">
    <property type="entry name" value="MoaB/Mog-like domain"/>
    <property type="match status" value="1"/>
</dbReference>
<evidence type="ECO:0000256" key="7">
    <source>
        <dbReference type="RuleBase" id="RU365090"/>
    </source>
</evidence>
<dbReference type="CDD" id="cd00887">
    <property type="entry name" value="MoeA"/>
    <property type="match status" value="1"/>
</dbReference>
<dbReference type="PROSITE" id="PS01078">
    <property type="entry name" value="MOCF_BIOSYNTHESIS_1"/>
    <property type="match status" value="1"/>
</dbReference>
<evidence type="ECO:0000256" key="6">
    <source>
        <dbReference type="ARBA" id="ARBA00047317"/>
    </source>
</evidence>
<dbReference type="SMART" id="SM00852">
    <property type="entry name" value="MoCF_biosynth"/>
    <property type="match status" value="1"/>
</dbReference>
<keyword evidence="7" id="KW-0479">Metal-binding</keyword>
<dbReference type="SUPFAM" id="SSF63867">
    <property type="entry name" value="MoeA C-terminal domain-like"/>
    <property type="match status" value="1"/>
</dbReference>
<feature type="region of interest" description="Disordered" evidence="8">
    <location>
        <begin position="1"/>
        <end position="35"/>
    </location>
</feature>
<keyword evidence="5 7" id="KW-0501">Molybdenum cofactor biosynthesis</keyword>
<comment type="pathway">
    <text evidence="2 7">Cofactor biosynthesis; molybdopterin biosynthesis.</text>
</comment>
<feature type="region of interest" description="Disordered" evidence="8">
    <location>
        <begin position="101"/>
        <end position="121"/>
    </location>
</feature>
<dbReference type="PANTHER" id="PTHR10192">
    <property type="entry name" value="MOLYBDOPTERIN BIOSYNTHESIS PROTEIN"/>
    <property type="match status" value="1"/>
</dbReference>
<dbReference type="PANTHER" id="PTHR10192:SF5">
    <property type="entry name" value="GEPHYRIN"/>
    <property type="match status" value="1"/>
</dbReference>
<dbReference type="Gene3D" id="3.90.105.10">
    <property type="entry name" value="Molybdopterin biosynthesis moea protein, domain 2"/>
    <property type="match status" value="1"/>
</dbReference>
<feature type="compositionally biased region" description="Basic and acidic residues" evidence="8">
    <location>
        <begin position="101"/>
        <end position="117"/>
    </location>
</feature>
<evidence type="ECO:0000256" key="8">
    <source>
        <dbReference type="SAM" id="MobiDB-lite"/>
    </source>
</evidence>
<gene>
    <name evidence="10" type="ORF">ACFSFX_13205</name>
</gene>
<dbReference type="InterPro" id="IPR038987">
    <property type="entry name" value="MoeA-like"/>
</dbReference>
<dbReference type="Gene3D" id="2.170.190.11">
    <property type="entry name" value="Molybdopterin biosynthesis moea protein, domain 3"/>
    <property type="match status" value="1"/>
</dbReference>
<dbReference type="SUPFAM" id="SSF53218">
    <property type="entry name" value="Molybdenum cofactor biosynthesis proteins"/>
    <property type="match status" value="1"/>
</dbReference>
<sequence length="444" mass="46548">MSAFPLGEAPTDNSTVEVTSPAETPVDQTRTGRNLDWEQARRVAYDAGTPLANQTVPLSEALGQTLAEPVTALQAIPHYASSAMDGWAVNGNPPWQLVSHAPKEEHPWSRPAPHRDSGAGPLTLGEATFILTGGVVPEGATGILRMEHGAVRGDSLDRNSRARPDEPRPQEHIRPAGEEAPQGSETIPANVTLNPAQIALAAVCGYDNLPVLRAPRVSLLLTGDEVIEAGLPEPGQVRDTFGPQLPGLVQMMGGHVDTSGRAKDDLDDVVAAISAEALDELSLARASGDVLITTGGTGSSSADHIRRALETLEAEFIIDGIAMRPGHPTLLARLQDGRFLVGLPGNPLAAMMAMLTVVGPLLAGLRGAPFPETDEVTVGEAFEELPGRSRVVPYRLESGRAVAATHQRSGMLRGLASADGVMVVPASGCVAGDRLPALRLPWIS</sequence>
<comment type="function">
    <text evidence="1 7">Catalyzes the insertion of molybdate into adenylated molybdopterin with the concomitant release of AMP.</text>
</comment>
<feature type="region of interest" description="Disordered" evidence="8">
    <location>
        <begin position="148"/>
        <end position="187"/>
    </location>
</feature>
<dbReference type="InterPro" id="IPR005111">
    <property type="entry name" value="MoeA_C_domain_IV"/>
</dbReference>
<comment type="similarity">
    <text evidence="3 7">Belongs to the MoeA family.</text>
</comment>
<evidence type="ECO:0000313" key="10">
    <source>
        <dbReference type="EMBL" id="MFD1847546.1"/>
    </source>
</evidence>
<dbReference type="InterPro" id="IPR036135">
    <property type="entry name" value="MoeA_linker/N_sf"/>
</dbReference>
<dbReference type="Gene3D" id="2.40.340.10">
    <property type="entry name" value="MoeA, C-terminal, domain IV"/>
    <property type="match status" value="1"/>
</dbReference>
<comment type="catalytic activity">
    <reaction evidence="6">
        <text>adenylyl-molybdopterin + molybdate = Mo-molybdopterin + AMP + H(+)</text>
        <dbReference type="Rhea" id="RHEA:35047"/>
        <dbReference type="ChEBI" id="CHEBI:15378"/>
        <dbReference type="ChEBI" id="CHEBI:36264"/>
        <dbReference type="ChEBI" id="CHEBI:62727"/>
        <dbReference type="ChEBI" id="CHEBI:71302"/>
        <dbReference type="ChEBI" id="CHEBI:456215"/>
        <dbReference type="EC" id="2.10.1.1"/>
    </reaction>
</comment>
<keyword evidence="7" id="KW-0808">Transferase</keyword>
<evidence type="ECO:0000256" key="1">
    <source>
        <dbReference type="ARBA" id="ARBA00002901"/>
    </source>
</evidence>
<dbReference type="InterPro" id="IPR036425">
    <property type="entry name" value="MoaB/Mog-like_dom_sf"/>
</dbReference>
<feature type="compositionally biased region" description="Polar residues" evidence="8">
    <location>
        <begin position="11"/>
        <end position="32"/>
    </location>
</feature>
<evidence type="ECO:0000259" key="9">
    <source>
        <dbReference type="SMART" id="SM00852"/>
    </source>
</evidence>
<keyword evidence="4 7" id="KW-0500">Molybdenum</keyword>
<comment type="caution">
    <text evidence="10">The sequence shown here is derived from an EMBL/GenBank/DDBJ whole genome shotgun (WGS) entry which is preliminary data.</text>
</comment>
<evidence type="ECO:0000256" key="4">
    <source>
        <dbReference type="ARBA" id="ARBA00022505"/>
    </source>
</evidence>
<evidence type="ECO:0000256" key="3">
    <source>
        <dbReference type="ARBA" id="ARBA00010763"/>
    </source>
</evidence>
<feature type="domain" description="MoaB/Mog" evidence="9">
    <location>
        <begin position="218"/>
        <end position="364"/>
    </location>
</feature>
<dbReference type="EMBL" id="JBHUGA010000058">
    <property type="protein sequence ID" value="MFD1847546.1"/>
    <property type="molecule type" value="Genomic_DNA"/>
</dbReference>
<keyword evidence="7" id="KW-0460">Magnesium</keyword>
<dbReference type="Pfam" id="PF03453">
    <property type="entry name" value="MoeA_N"/>
    <property type="match status" value="1"/>
</dbReference>
<dbReference type="RefSeq" id="WP_343882334.1">
    <property type="nucleotide sequence ID" value="NZ_BAAAIJ010000063.1"/>
</dbReference>
<dbReference type="Proteomes" id="UP001597307">
    <property type="component" value="Unassembled WGS sequence"/>
</dbReference>
<accession>A0ABW4QA67</accession>
<dbReference type="InterPro" id="IPR005110">
    <property type="entry name" value="MoeA_linker/N"/>
</dbReference>
<protein>
    <recommendedName>
        <fullName evidence="7">Molybdopterin molybdenumtransferase</fullName>
        <ecNumber evidence="7">2.10.1.1</ecNumber>
    </recommendedName>
</protein>